<dbReference type="AlphaFoldDB" id="A0A9P1VZS8"/>
<dbReference type="Proteomes" id="UP000045039">
    <property type="component" value="Unassembled WGS sequence"/>
</dbReference>
<comment type="caution">
    <text evidence="1">The sequence shown here is derived from an EMBL/GenBank/DDBJ whole genome shotgun (WGS) entry which is preliminary data.</text>
</comment>
<evidence type="ECO:0000313" key="2">
    <source>
        <dbReference type="Proteomes" id="UP000045039"/>
    </source>
</evidence>
<protein>
    <submittedName>
        <fullName evidence="1">Uncharacterized protein</fullName>
    </submittedName>
</protein>
<name>A0A9P1VZS8_PSEAI</name>
<reference evidence="2" key="1">
    <citation type="submission" date="2015-06" db="EMBL/GenBank/DDBJ databases">
        <authorList>
            <person name="Radhakrishnan Rajesh"/>
            <person name="Underwood Anthony"/>
            <person name="Al-Shahib Ali"/>
        </authorList>
    </citation>
    <scope>NUCLEOTIDE SEQUENCE [LARGE SCALE GENOMIC DNA]</scope>
    <source>
        <strain evidence="2">P19_London_7_VIM_2_05_10</strain>
    </source>
</reference>
<dbReference type="EMBL" id="CVVU01000245">
    <property type="protein sequence ID" value="CRP83274.1"/>
    <property type="molecule type" value="Genomic_DNA"/>
</dbReference>
<evidence type="ECO:0000313" key="1">
    <source>
        <dbReference type="EMBL" id="CRP83274.1"/>
    </source>
</evidence>
<proteinExistence type="predicted"/>
<organism evidence="1 2">
    <name type="scientific">Pseudomonas aeruginosa</name>
    <dbReference type="NCBI Taxonomy" id="287"/>
    <lineage>
        <taxon>Bacteria</taxon>
        <taxon>Pseudomonadati</taxon>
        <taxon>Pseudomonadota</taxon>
        <taxon>Gammaproteobacteria</taxon>
        <taxon>Pseudomonadales</taxon>
        <taxon>Pseudomonadaceae</taxon>
        <taxon>Pseudomonas</taxon>
    </lineage>
</organism>
<accession>A0A9P1VZS8</accession>
<gene>
    <name evidence="1" type="ORF">PAERUG_P19_London_7_VIM_2_05_10_05719</name>
</gene>
<sequence>MLLRRVAFLRGEEVAEDYKYELQMEQYREQLGNQILLNAAILIQQGNGEQVSVDKVKEVMQLREEYRDNPSAHIEGEGADPDVWLLAECKLPAKPEGDQANRQVHAIYQRLLAKRDSFDV</sequence>